<evidence type="ECO:0000313" key="2">
    <source>
        <dbReference type="EMBL" id="MFB9149766.1"/>
    </source>
</evidence>
<keyword evidence="3" id="KW-1185">Reference proteome</keyword>
<evidence type="ECO:0000259" key="1">
    <source>
        <dbReference type="Pfam" id="PF09832"/>
    </source>
</evidence>
<accession>A0ABV5HZC2</accession>
<gene>
    <name evidence="2" type="ORF">ACFFU4_08410</name>
</gene>
<name>A0ABV5HZC2_9RHOB</name>
<evidence type="ECO:0000313" key="3">
    <source>
        <dbReference type="Proteomes" id="UP001589670"/>
    </source>
</evidence>
<proteinExistence type="predicted"/>
<dbReference type="Pfam" id="PF09832">
    <property type="entry name" value="DUF2059"/>
    <property type="match status" value="1"/>
</dbReference>
<dbReference type="InterPro" id="IPR018637">
    <property type="entry name" value="DUF2059"/>
</dbReference>
<sequence length="282" mass="30744">MTWRNEVARLRGLVAVLVSAAFVASVFVAPARATERDRLVAFLEVTGFGVAIDSIAQTAEDAPAMIGMTPQDFGPAWSRIAGEVFDSALMRDMALDMLEETLDVGMLGHAAAFYASDLGQRLVEVENASHMQRTDEDAREEAEARAAALPPERRAALARMNAAIDAGGMIERAMREIQVRFLLAAADAGLTEDDFDADMLRRLLTQGAGEARAEMREAALVSAARTYRSLPTDDLRAYALALEHPVMARVYELMNAVQFEIMANRFEALATRLGEVPPARDL</sequence>
<dbReference type="Proteomes" id="UP001589670">
    <property type="component" value="Unassembled WGS sequence"/>
</dbReference>
<dbReference type="EMBL" id="JBHMEC010000014">
    <property type="protein sequence ID" value="MFB9149766.1"/>
    <property type="molecule type" value="Genomic_DNA"/>
</dbReference>
<organism evidence="2 3">
    <name type="scientific">Roseovarius ramblicola</name>
    <dbReference type="NCBI Taxonomy" id="2022336"/>
    <lineage>
        <taxon>Bacteria</taxon>
        <taxon>Pseudomonadati</taxon>
        <taxon>Pseudomonadota</taxon>
        <taxon>Alphaproteobacteria</taxon>
        <taxon>Rhodobacterales</taxon>
        <taxon>Roseobacteraceae</taxon>
        <taxon>Roseovarius</taxon>
    </lineage>
</organism>
<dbReference type="RefSeq" id="WP_377069013.1">
    <property type="nucleotide sequence ID" value="NZ_JBHMEC010000014.1"/>
</dbReference>
<reference evidence="2 3" key="1">
    <citation type="submission" date="2024-09" db="EMBL/GenBank/DDBJ databases">
        <authorList>
            <person name="Sun Q."/>
            <person name="Mori K."/>
        </authorList>
    </citation>
    <scope>NUCLEOTIDE SEQUENCE [LARGE SCALE GENOMIC DNA]</scope>
    <source>
        <strain evidence="2 3">CECT 9424</strain>
    </source>
</reference>
<protein>
    <submittedName>
        <fullName evidence="2">DUF2059 domain-containing protein</fullName>
    </submittedName>
</protein>
<feature type="domain" description="DUF2059" evidence="1">
    <location>
        <begin position="90"/>
        <end position="142"/>
    </location>
</feature>
<comment type="caution">
    <text evidence="2">The sequence shown here is derived from an EMBL/GenBank/DDBJ whole genome shotgun (WGS) entry which is preliminary data.</text>
</comment>